<proteinExistence type="predicted"/>
<evidence type="ECO:0000313" key="2">
    <source>
        <dbReference type="Proteomes" id="UP000183376"/>
    </source>
</evidence>
<accession>A0A1G9UI58</accession>
<keyword evidence="2" id="KW-1185">Reference proteome</keyword>
<dbReference type="RefSeq" id="WP_030430689.1">
    <property type="nucleotide sequence ID" value="NZ_JOEF01000014.1"/>
</dbReference>
<name>A0A1G9UI58_ALLAB</name>
<dbReference type="eggNOG" id="ENOG5033GWU">
    <property type="taxonomic scope" value="Bacteria"/>
</dbReference>
<protein>
    <submittedName>
        <fullName evidence="1">Uncharacterized protein</fullName>
    </submittedName>
</protein>
<evidence type="ECO:0000313" key="1">
    <source>
        <dbReference type="EMBL" id="SDM59609.1"/>
    </source>
</evidence>
<sequence>MSAYDELREHRRFGPLCLALTFRLLSEEVRRFPALTPEQGWQPAELEDLLGEFLVDRIKPVTANLLALATDDDSLGRLLRTSIRRWLVDRARTTAVGALRRALEKVLSTNPLFEQVPATEAGAGRWRLAGSTGPPWGGKFEHLVEAARAVPNVKIPKWSSETRRAPVADAASIAAVAKAVLAAAGGSLELGQIVVVFLARFPVVLDPVVVSLDSDAGNPVDLGDELTPEEQVIAAEQELEAAVVAAEIVGMLAPRERKIVPYLDNPRAIQALLGIGRSQAYQRAKRLKEKLAQLIGDSGDASAVAREVIWLCKNGR</sequence>
<gene>
    <name evidence="1" type="ORF">SAMN04489726_2426</name>
</gene>
<dbReference type="STRING" id="211114.SAMN04489726_2426"/>
<dbReference type="EMBL" id="LT629701">
    <property type="protein sequence ID" value="SDM59609.1"/>
    <property type="molecule type" value="Genomic_DNA"/>
</dbReference>
<reference evidence="1 2" key="1">
    <citation type="submission" date="2016-10" db="EMBL/GenBank/DDBJ databases">
        <authorList>
            <person name="de Groot N.N."/>
        </authorList>
    </citation>
    <scope>NUCLEOTIDE SEQUENCE [LARGE SCALE GENOMIC DNA]</scope>
    <source>
        <strain evidence="1 2">DSM 44149</strain>
    </source>
</reference>
<dbReference type="AlphaFoldDB" id="A0A1G9UI58"/>
<organism evidence="1 2">
    <name type="scientific">Allokutzneria albata</name>
    <name type="common">Kibdelosporangium albatum</name>
    <dbReference type="NCBI Taxonomy" id="211114"/>
    <lineage>
        <taxon>Bacteria</taxon>
        <taxon>Bacillati</taxon>
        <taxon>Actinomycetota</taxon>
        <taxon>Actinomycetes</taxon>
        <taxon>Pseudonocardiales</taxon>
        <taxon>Pseudonocardiaceae</taxon>
        <taxon>Allokutzneria</taxon>
    </lineage>
</organism>
<dbReference type="OrthoDB" id="4719869at2"/>
<dbReference type="Proteomes" id="UP000183376">
    <property type="component" value="Chromosome I"/>
</dbReference>